<dbReference type="PRINTS" id="PR00983">
    <property type="entry name" value="TRNASYNTHCYS"/>
</dbReference>
<evidence type="ECO:0000256" key="7">
    <source>
        <dbReference type="ARBA" id="ARBA00022741"/>
    </source>
</evidence>
<feature type="binding site" evidence="13">
    <location>
        <position position="271"/>
    </location>
    <ligand>
        <name>ATP</name>
        <dbReference type="ChEBI" id="CHEBI:30616"/>
    </ligand>
</feature>
<dbReference type="FunFam" id="3.40.50.620:FF:000130">
    <property type="entry name" value="Cysteine--tRNA ligase"/>
    <property type="match status" value="1"/>
</dbReference>
<dbReference type="SUPFAM" id="SSF47323">
    <property type="entry name" value="Anticodon-binding domain of a subclass of class I aminoacyl-tRNA synthetases"/>
    <property type="match status" value="1"/>
</dbReference>
<dbReference type="InterPro" id="IPR015803">
    <property type="entry name" value="Cys-tRNA-ligase"/>
</dbReference>
<gene>
    <name evidence="13" type="primary">cysS</name>
    <name evidence="15" type="ORF">A3B49_01795</name>
</gene>
<evidence type="ECO:0000256" key="9">
    <source>
        <dbReference type="ARBA" id="ARBA00022840"/>
    </source>
</evidence>
<dbReference type="AlphaFoldDB" id="A0A1F5MJH3"/>
<dbReference type="PANTHER" id="PTHR10890:SF3">
    <property type="entry name" value="CYSTEINE--TRNA LIGASE, CYTOPLASMIC"/>
    <property type="match status" value="1"/>
</dbReference>
<proteinExistence type="inferred from homology"/>
<comment type="subunit">
    <text evidence="3 13">Monomer.</text>
</comment>
<dbReference type="Gene3D" id="1.20.120.640">
    <property type="entry name" value="Anticodon-binding domain of a subclass of class I aminoacyl-tRNA synthetases"/>
    <property type="match status" value="1"/>
</dbReference>
<dbReference type="InterPro" id="IPR009080">
    <property type="entry name" value="tRNAsynth_Ia_anticodon-bd"/>
</dbReference>
<evidence type="ECO:0000259" key="14">
    <source>
        <dbReference type="SMART" id="SM00840"/>
    </source>
</evidence>
<evidence type="ECO:0000256" key="1">
    <source>
        <dbReference type="ARBA" id="ARBA00004496"/>
    </source>
</evidence>
<evidence type="ECO:0000256" key="4">
    <source>
        <dbReference type="ARBA" id="ARBA00022490"/>
    </source>
</evidence>
<dbReference type="CDD" id="cd00672">
    <property type="entry name" value="CysRS_core"/>
    <property type="match status" value="1"/>
</dbReference>
<evidence type="ECO:0000256" key="11">
    <source>
        <dbReference type="ARBA" id="ARBA00023146"/>
    </source>
</evidence>
<feature type="binding site" evidence="13">
    <location>
        <position position="211"/>
    </location>
    <ligand>
        <name>Zn(2+)</name>
        <dbReference type="ChEBI" id="CHEBI:29105"/>
    </ligand>
</feature>
<evidence type="ECO:0000256" key="12">
    <source>
        <dbReference type="ARBA" id="ARBA00047398"/>
    </source>
</evidence>
<sequence length="448" mass="50661">MNLRIFNSLTKTIEEFKPLNPANVTFYGCGPTVYDHVHIGNLRSFVLYDLLKRVLEFNNFQVQFIENLTDVDDKIIKRSAEMGISPSELSEKFSKVFFDDISKLNILPANNYPKATEHVSEMIKFIEVLLGKGLAYQEADGSVYFDVSKFANYGKLSGVDKSQIKSGTRILSDEYSKDDVQDFALWKMVKGSEVGWDSPWGKGRPGWHIECSVMSQQFLGDTIDIHAGGVDLLFPHHENEIAQSEGVSGKSFVRYWVHGEHLLVDGAKMSKSLGNFYTLVDIENKGIDPLALRYLFLTAHYRDKLNFTWESLTAAQNALNNLRETIRNWDQPVVGCAEHEQRFTEALDNDLNTAQALAILWELVKSDYPTSAKAGSLLKMDQVLGLGLAEFVAKKIDVPENVMELVSQREEARKNSDYHKSDQLRKQIKDLGFEVLDTLDGSKVNKIN</sequence>
<dbReference type="GO" id="GO:0005524">
    <property type="term" value="F:ATP binding"/>
    <property type="evidence" value="ECO:0007669"/>
    <property type="project" value="UniProtKB-UniRule"/>
</dbReference>
<keyword evidence="6 13" id="KW-0479">Metal-binding</keyword>
<dbReference type="Pfam" id="PF09190">
    <property type="entry name" value="DALR_2"/>
    <property type="match status" value="1"/>
</dbReference>
<keyword evidence="10 13" id="KW-0648">Protein biosynthesis</keyword>
<accession>A0A1F5MJH3</accession>
<keyword evidence="8 13" id="KW-0862">Zinc</keyword>
<keyword evidence="4 13" id="KW-0963">Cytoplasm</keyword>
<comment type="caution">
    <text evidence="15">The sequence shown here is derived from an EMBL/GenBank/DDBJ whole genome shotgun (WGS) entry which is preliminary data.</text>
</comment>
<feature type="binding site" evidence="13">
    <location>
        <position position="240"/>
    </location>
    <ligand>
        <name>Zn(2+)</name>
        <dbReference type="ChEBI" id="CHEBI:29105"/>
    </ligand>
</feature>
<dbReference type="Proteomes" id="UP000178017">
    <property type="component" value="Unassembled WGS sequence"/>
</dbReference>
<feature type="short sequence motif" description="'HIGH' region" evidence="13">
    <location>
        <begin position="31"/>
        <end position="41"/>
    </location>
</feature>
<comment type="subcellular location">
    <subcellularLocation>
        <location evidence="1 13">Cytoplasm</location>
    </subcellularLocation>
</comment>
<dbReference type="SUPFAM" id="SSF52374">
    <property type="entry name" value="Nucleotidylyl transferase"/>
    <property type="match status" value="1"/>
</dbReference>
<evidence type="ECO:0000313" key="16">
    <source>
        <dbReference type="Proteomes" id="UP000178017"/>
    </source>
</evidence>
<comment type="similarity">
    <text evidence="2 13">Belongs to the class-I aminoacyl-tRNA synthetase family.</text>
</comment>
<dbReference type="InterPro" id="IPR015273">
    <property type="entry name" value="Cys-tRNA-synt_Ia_DALR"/>
</dbReference>
<dbReference type="GO" id="GO:0005829">
    <property type="term" value="C:cytosol"/>
    <property type="evidence" value="ECO:0007669"/>
    <property type="project" value="TreeGrafter"/>
</dbReference>
<dbReference type="EC" id="6.1.1.16" evidence="13"/>
<keyword evidence="11 13" id="KW-0030">Aminoacyl-tRNA synthetase</keyword>
<evidence type="ECO:0000256" key="6">
    <source>
        <dbReference type="ARBA" id="ARBA00022723"/>
    </source>
</evidence>
<dbReference type="InterPro" id="IPR032678">
    <property type="entry name" value="tRNA-synt_1_cat_dom"/>
</dbReference>
<comment type="catalytic activity">
    <reaction evidence="12 13">
        <text>tRNA(Cys) + L-cysteine + ATP = L-cysteinyl-tRNA(Cys) + AMP + diphosphate</text>
        <dbReference type="Rhea" id="RHEA:17773"/>
        <dbReference type="Rhea" id="RHEA-COMP:9661"/>
        <dbReference type="Rhea" id="RHEA-COMP:9679"/>
        <dbReference type="ChEBI" id="CHEBI:30616"/>
        <dbReference type="ChEBI" id="CHEBI:33019"/>
        <dbReference type="ChEBI" id="CHEBI:35235"/>
        <dbReference type="ChEBI" id="CHEBI:78442"/>
        <dbReference type="ChEBI" id="CHEBI:78517"/>
        <dbReference type="ChEBI" id="CHEBI:456215"/>
        <dbReference type="EC" id="6.1.1.16"/>
    </reaction>
</comment>
<dbReference type="PANTHER" id="PTHR10890">
    <property type="entry name" value="CYSTEINYL-TRNA SYNTHETASE"/>
    <property type="match status" value="1"/>
</dbReference>
<evidence type="ECO:0000256" key="2">
    <source>
        <dbReference type="ARBA" id="ARBA00005594"/>
    </source>
</evidence>
<dbReference type="PROSITE" id="PS51257">
    <property type="entry name" value="PROKAR_LIPOPROTEIN"/>
    <property type="match status" value="1"/>
</dbReference>
<dbReference type="Pfam" id="PF01406">
    <property type="entry name" value="tRNA-synt_1e"/>
    <property type="match status" value="1"/>
</dbReference>
<name>A0A1F5MJH3_9BACT</name>
<dbReference type="GO" id="GO:0006423">
    <property type="term" value="P:cysteinyl-tRNA aminoacylation"/>
    <property type="evidence" value="ECO:0007669"/>
    <property type="project" value="UniProtKB-UniRule"/>
</dbReference>
<evidence type="ECO:0000256" key="3">
    <source>
        <dbReference type="ARBA" id="ARBA00011245"/>
    </source>
</evidence>
<feature type="binding site" evidence="13">
    <location>
        <position position="236"/>
    </location>
    <ligand>
        <name>Zn(2+)</name>
        <dbReference type="ChEBI" id="CHEBI:29105"/>
    </ligand>
</feature>
<dbReference type="Gene3D" id="3.40.50.620">
    <property type="entry name" value="HUPs"/>
    <property type="match status" value="1"/>
</dbReference>
<dbReference type="InterPro" id="IPR024909">
    <property type="entry name" value="Cys-tRNA/MSH_ligase"/>
</dbReference>
<keyword evidence="9 13" id="KW-0067">ATP-binding</keyword>
<reference evidence="15 16" key="1">
    <citation type="journal article" date="2016" name="Nat. Commun.">
        <title>Thousands of microbial genomes shed light on interconnected biogeochemical processes in an aquifer system.</title>
        <authorList>
            <person name="Anantharaman K."/>
            <person name="Brown C.T."/>
            <person name="Hug L.A."/>
            <person name="Sharon I."/>
            <person name="Castelle C.J."/>
            <person name="Probst A.J."/>
            <person name="Thomas B.C."/>
            <person name="Singh A."/>
            <person name="Wilkins M.J."/>
            <person name="Karaoz U."/>
            <person name="Brodie E.L."/>
            <person name="Williams K.H."/>
            <person name="Hubbard S.S."/>
            <person name="Banfield J.F."/>
        </authorList>
    </citation>
    <scope>NUCLEOTIDE SEQUENCE [LARGE SCALE GENOMIC DNA]</scope>
</reference>
<dbReference type="EMBL" id="MFDO01000016">
    <property type="protein sequence ID" value="OGE65527.1"/>
    <property type="molecule type" value="Genomic_DNA"/>
</dbReference>
<evidence type="ECO:0000256" key="5">
    <source>
        <dbReference type="ARBA" id="ARBA00022598"/>
    </source>
</evidence>
<evidence type="ECO:0000313" key="15">
    <source>
        <dbReference type="EMBL" id="OGE65527.1"/>
    </source>
</evidence>
<comment type="cofactor">
    <cofactor evidence="13">
        <name>Zn(2+)</name>
        <dbReference type="ChEBI" id="CHEBI:29105"/>
    </cofactor>
    <text evidence="13">Binds 1 zinc ion per subunit.</text>
</comment>
<dbReference type="GO" id="GO:0004817">
    <property type="term" value="F:cysteine-tRNA ligase activity"/>
    <property type="evidence" value="ECO:0007669"/>
    <property type="project" value="UniProtKB-UniRule"/>
</dbReference>
<feature type="domain" description="Cysteinyl-tRNA synthetase class Ia DALR" evidence="14">
    <location>
        <begin position="342"/>
        <end position="392"/>
    </location>
</feature>
<dbReference type="GO" id="GO:0008270">
    <property type="term" value="F:zinc ion binding"/>
    <property type="evidence" value="ECO:0007669"/>
    <property type="project" value="UniProtKB-UniRule"/>
</dbReference>
<feature type="short sequence motif" description="'KMSKS' region" evidence="13">
    <location>
        <begin position="268"/>
        <end position="272"/>
    </location>
</feature>
<protein>
    <recommendedName>
        <fullName evidence="13">Cysteine--tRNA ligase</fullName>
        <ecNumber evidence="13">6.1.1.16</ecNumber>
    </recommendedName>
    <alternativeName>
        <fullName evidence="13">Cysteinyl-tRNA synthetase</fullName>
        <shortName evidence="13">CysRS</shortName>
    </alternativeName>
</protein>
<keyword evidence="7 13" id="KW-0547">Nucleotide-binding</keyword>
<keyword evidence="5 13" id="KW-0436">Ligase</keyword>
<evidence type="ECO:0000256" key="8">
    <source>
        <dbReference type="ARBA" id="ARBA00022833"/>
    </source>
</evidence>
<dbReference type="HAMAP" id="MF_00041">
    <property type="entry name" value="Cys_tRNA_synth"/>
    <property type="match status" value="1"/>
</dbReference>
<dbReference type="NCBIfam" id="TIGR00435">
    <property type="entry name" value="cysS"/>
    <property type="match status" value="1"/>
</dbReference>
<organism evidence="15 16">
    <name type="scientific">Candidatus Daviesbacteria bacterium RIFCSPLOWO2_01_FULL_40_24</name>
    <dbReference type="NCBI Taxonomy" id="1797787"/>
    <lineage>
        <taxon>Bacteria</taxon>
        <taxon>Candidatus Daviesiibacteriota</taxon>
    </lineage>
</organism>
<dbReference type="SMART" id="SM00840">
    <property type="entry name" value="DALR_2"/>
    <property type="match status" value="1"/>
</dbReference>
<evidence type="ECO:0000256" key="10">
    <source>
        <dbReference type="ARBA" id="ARBA00022917"/>
    </source>
</evidence>
<evidence type="ECO:0000256" key="13">
    <source>
        <dbReference type="HAMAP-Rule" id="MF_00041"/>
    </source>
</evidence>
<feature type="binding site" evidence="13">
    <location>
        <position position="29"/>
    </location>
    <ligand>
        <name>Zn(2+)</name>
        <dbReference type="ChEBI" id="CHEBI:29105"/>
    </ligand>
</feature>
<dbReference type="InterPro" id="IPR014729">
    <property type="entry name" value="Rossmann-like_a/b/a_fold"/>
</dbReference>